<keyword evidence="1" id="KW-0472">Membrane</keyword>
<keyword evidence="1" id="KW-1133">Transmembrane helix</keyword>
<dbReference type="VEuPathDB" id="MicrosporidiaDB:EHP00_2584"/>
<dbReference type="AlphaFoldDB" id="A0A1W0E4Z9"/>
<evidence type="ECO:0000313" key="4">
    <source>
        <dbReference type="Proteomes" id="UP000192758"/>
    </source>
</evidence>
<organism evidence="2 4">
    <name type="scientific">Ecytonucleospora hepatopenaei</name>
    <dbReference type="NCBI Taxonomy" id="646526"/>
    <lineage>
        <taxon>Eukaryota</taxon>
        <taxon>Fungi</taxon>
        <taxon>Fungi incertae sedis</taxon>
        <taxon>Microsporidia</taxon>
        <taxon>Enterocytozoonidae</taxon>
        <taxon>Ecytonucleospora</taxon>
    </lineage>
</organism>
<gene>
    <name evidence="2" type="ORF">EHP00_1203</name>
    <name evidence="3" type="ORF">EHP00_2584</name>
</gene>
<reference evidence="2 4" key="1">
    <citation type="journal article" date="2017" name="Environ. Microbiol.">
        <title>Decay of the glycolytic pathway and adaptation to intranuclear parasitism within Enterocytozoonidae microsporidia.</title>
        <authorList>
            <person name="Wiredu Boakye D."/>
            <person name="Jaroenlak P."/>
            <person name="Prachumwat A."/>
            <person name="Williams T.A."/>
            <person name="Bateman K.S."/>
            <person name="Itsathitphaisarn O."/>
            <person name="Sritunyalucksana K."/>
            <person name="Paszkiewicz K.H."/>
            <person name="Moore K.A."/>
            <person name="Stentiford G.D."/>
            <person name="Williams B.A."/>
        </authorList>
    </citation>
    <scope>NUCLEOTIDE SEQUENCE [LARGE SCALE GENOMIC DNA]</scope>
    <source>
        <strain evidence="2 4">TH1</strain>
    </source>
</reference>
<comment type="caution">
    <text evidence="2">The sequence shown here is derived from an EMBL/GenBank/DDBJ whole genome shotgun (WGS) entry which is preliminary data.</text>
</comment>
<dbReference type="EMBL" id="MNPJ01000021">
    <property type="protein sequence ID" value="OQS54303.1"/>
    <property type="molecule type" value="Genomic_DNA"/>
</dbReference>
<dbReference type="VEuPathDB" id="MicrosporidiaDB:EHP00_1203"/>
<evidence type="ECO:0000313" key="3">
    <source>
        <dbReference type="EMBL" id="OQS55402.1"/>
    </source>
</evidence>
<evidence type="ECO:0000313" key="2">
    <source>
        <dbReference type="EMBL" id="OQS54303.1"/>
    </source>
</evidence>
<dbReference type="Proteomes" id="UP000192758">
    <property type="component" value="Unassembled WGS sequence"/>
</dbReference>
<proteinExistence type="predicted"/>
<evidence type="ECO:0000256" key="1">
    <source>
        <dbReference type="SAM" id="Phobius"/>
    </source>
</evidence>
<name>A0A1W0E4Z9_9MICR</name>
<feature type="transmembrane region" description="Helical" evidence="1">
    <location>
        <begin position="432"/>
        <end position="456"/>
    </location>
</feature>
<sequence length="494" mass="58650">MTYEHIFLYIYIVAIKCFKIPFFGDNTPPVKTTALVISYSLGCNFISLKHTYGDYLEIFPCPRYSSDSNYYQGNKNIIKSRILENRDFKLNNSWFKTSFLPKIENSDFVFNTHNMTDDEVAETFFALAKLKKAKLEQFCINLYLELERRKIVLFYFKRSIQKHFYITSIIFDKLTKNNMADYVENCRRNAVFKNIKKSKVITHFFVKEDEIKNSLYGEALLKKPSVIQFVAIFNHNAYFIEIFINYRKNNDNNYIQEYGYQPDKDEKSGIGAYGSKKENILVFVPDKKIIEKYNLKSAYFTGSIEDTTKKILLSVDGITLEDLKENDSFSGHIIYKKDFNHELYGVKDGLITRNKIDPSDIIEYGAKKVEDKKDQVEHDYDKERLIFINERKEKRQFLPDKKRYKTCYKEEEKENEKKKENHPFSNKTIKSILYVLCMLIIIFAGISICLVTYKNYKHKKKHIKMMIQEKENQDIIENKNKPNDYYINIDDIDR</sequence>
<protein>
    <submittedName>
        <fullName evidence="2">Uncharacterized protein</fullName>
    </submittedName>
</protein>
<dbReference type="EMBL" id="MNPJ01000010">
    <property type="protein sequence ID" value="OQS55402.1"/>
    <property type="molecule type" value="Genomic_DNA"/>
</dbReference>
<accession>A0A1W0E4Z9</accession>
<keyword evidence="4" id="KW-1185">Reference proteome</keyword>
<keyword evidence="1" id="KW-0812">Transmembrane</keyword>